<keyword evidence="1" id="KW-1185">Reference proteome</keyword>
<dbReference type="AlphaFoldDB" id="A0A914YR66"/>
<accession>A0A914YR66</accession>
<evidence type="ECO:0000313" key="2">
    <source>
        <dbReference type="WBParaSite" id="PSU_v2.g21575.t1"/>
    </source>
</evidence>
<dbReference type="WBParaSite" id="PSU_v2.g21575.t1">
    <property type="protein sequence ID" value="PSU_v2.g21575.t1"/>
    <property type="gene ID" value="PSU_v2.g21575"/>
</dbReference>
<protein>
    <submittedName>
        <fullName evidence="2">Uncharacterized protein</fullName>
    </submittedName>
</protein>
<reference evidence="2" key="1">
    <citation type="submission" date="2022-11" db="UniProtKB">
        <authorList>
            <consortium name="WormBaseParasite"/>
        </authorList>
    </citation>
    <scope>IDENTIFICATION</scope>
</reference>
<proteinExistence type="predicted"/>
<dbReference type="Proteomes" id="UP000887577">
    <property type="component" value="Unplaced"/>
</dbReference>
<organism evidence="1 2">
    <name type="scientific">Panagrolaimus superbus</name>
    <dbReference type="NCBI Taxonomy" id="310955"/>
    <lineage>
        <taxon>Eukaryota</taxon>
        <taxon>Metazoa</taxon>
        <taxon>Ecdysozoa</taxon>
        <taxon>Nematoda</taxon>
        <taxon>Chromadorea</taxon>
        <taxon>Rhabditida</taxon>
        <taxon>Tylenchina</taxon>
        <taxon>Panagrolaimomorpha</taxon>
        <taxon>Panagrolaimoidea</taxon>
        <taxon>Panagrolaimidae</taxon>
        <taxon>Panagrolaimus</taxon>
    </lineage>
</organism>
<evidence type="ECO:0000313" key="1">
    <source>
        <dbReference type="Proteomes" id="UP000887577"/>
    </source>
</evidence>
<name>A0A914YR66_9BILA</name>
<sequence length="102" mass="11415">MDSGSIKSSNTCSDAAVSFSDRHCRFSNCVIGQVTERIDGACFVDDSNEIMVLETTKKPVVARKRKRSAVSSYGSCEEKKKRRVSHPLHAVSLNFFRYSLLH</sequence>